<reference evidence="1 2" key="1">
    <citation type="journal article" date="2014" name="Genome Announc.">
        <title>Draft Genome Sequences of Marine Flavobacterium Algibacter lectus Strains SS8 and NR4.</title>
        <authorList>
            <person name="Takatani N."/>
            <person name="Nakanishi M."/>
            <person name="Meirelles P."/>
            <person name="Mino S."/>
            <person name="Suda W."/>
            <person name="Oshima K."/>
            <person name="Hattori M."/>
            <person name="Ohkuma M."/>
            <person name="Hosokawa M."/>
            <person name="Miyashita K."/>
            <person name="Thompson F.L."/>
            <person name="Niwa A."/>
            <person name="Sawabe T."/>
            <person name="Sawabe T."/>
        </authorList>
    </citation>
    <scope>NUCLEOTIDE SEQUENCE [LARGE SCALE GENOMIC DNA]</scope>
    <source>
        <strain evidence="2">JCM19274</strain>
    </source>
</reference>
<dbReference type="AlphaFoldDB" id="A0A090WX78"/>
<dbReference type="Proteomes" id="UP000029643">
    <property type="component" value="Unassembled WGS sequence"/>
</dbReference>
<accession>A0A090WX78</accession>
<name>A0A090WX78_9FLAO</name>
<evidence type="ECO:0000313" key="1">
    <source>
        <dbReference type="EMBL" id="GAL79994.1"/>
    </source>
</evidence>
<gene>
    <name evidence="1" type="ORF">JCM19274_2666</name>
</gene>
<dbReference type="SUPFAM" id="SSF56954">
    <property type="entry name" value="Outer membrane efflux proteins (OEP)"/>
    <property type="match status" value="1"/>
</dbReference>
<organism evidence="1 2">
    <name type="scientific">Algibacter lectus</name>
    <dbReference type="NCBI Taxonomy" id="221126"/>
    <lineage>
        <taxon>Bacteria</taxon>
        <taxon>Pseudomonadati</taxon>
        <taxon>Bacteroidota</taxon>
        <taxon>Flavobacteriia</taxon>
        <taxon>Flavobacteriales</taxon>
        <taxon>Flavobacteriaceae</taxon>
        <taxon>Algibacter</taxon>
    </lineage>
</organism>
<dbReference type="EMBL" id="BBNU01000008">
    <property type="protein sequence ID" value="GAL79994.1"/>
    <property type="molecule type" value="Genomic_DNA"/>
</dbReference>
<dbReference type="GO" id="GO:0015562">
    <property type="term" value="F:efflux transmembrane transporter activity"/>
    <property type="evidence" value="ECO:0007669"/>
    <property type="project" value="InterPro"/>
</dbReference>
<proteinExistence type="predicted"/>
<comment type="caution">
    <text evidence="1">The sequence shown here is derived from an EMBL/GenBank/DDBJ whole genome shotgun (WGS) entry which is preliminary data.</text>
</comment>
<evidence type="ECO:0000313" key="2">
    <source>
        <dbReference type="Proteomes" id="UP000029643"/>
    </source>
</evidence>
<protein>
    <submittedName>
        <fullName evidence="1">Agglutination protein</fullName>
    </submittedName>
</protein>
<sequence>MFAQELITPEKAVSLALENNYGIKIAKTDVEIAENNADILNSGYLPTLTGNAGANYNLDDTEVGFSDGTNRVLNGAESSSYNVSVDLDYTLFDGLGEILRL</sequence>
<dbReference type="Gene3D" id="1.20.1600.10">
    <property type="entry name" value="Outer membrane efflux proteins (OEP)"/>
    <property type="match status" value="1"/>
</dbReference>